<evidence type="ECO:0000256" key="1">
    <source>
        <dbReference type="ARBA" id="ARBA00004071"/>
    </source>
</evidence>
<evidence type="ECO:0000256" key="5">
    <source>
        <dbReference type="ARBA" id="ARBA00022801"/>
    </source>
</evidence>
<evidence type="ECO:0000256" key="6">
    <source>
        <dbReference type="ARBA" id="ARBA00023295"/>
    </source>
</evidence>
<protein>
    <recommendedName>
        <fullName evidence="3">alpha-L-fucosidase</fullName>
        <ecNumber evidence="3">3.2.1.51</ecNumber>
    </recommendedName>
</protein>
<gene>
    <name evidence="8" type="ORF">OL233_07160</name>
</gene>
<dbReference type="Gene3D" id="3.20.20.80">
    <property type="entry name" value="Glycosidases"/>
    <property type="match status" value="1"/>
</dbReference>
<evidence type="ECO:0000259" key="7">
    <source>
        <dbReference type="Pfam" id="PF01120"/>
    </source>
</evidence>
<dbReference type="InterPro" id="IPR057739">
    <property type="entry name" value="Glyco_hydro_29_N"/>
</dbReference>
<dbReference type="PRINTS" id="PR00741">
    <property type="entry name" value="GLHYDRLASE29"/>
</dbReference>
<evidence type="ECO:0000313" key="9">
    <source>
        <dbReference type="Proteomes" id="UP001147148"/>
    </source>
</evidence>
<dbReference type="Proteomes" id="UP001147148">
    <property type="component" value="Unassembled WGS sequence"/>
</dbReference>
<accession>A0ABT5X250</accession>
<feature type="domain" description="Glycoside hydrolase family 29 N-terminal" evidence="7">
    <location>
        <begin position="26"/>
        <end position="358"/>
    </location>
</feature>
<name>A0ABT5X250_9ENTE</name>
<evidence type="ECO:0000256" key="3">
    <source>
        <dbReference type="ARBA" id="ARBA00012662"/>
    </source>
</evidence>
<dbReference type="PIRSF" id="PIRSF001092">
    <property type="entry name" value="Alpha-L-fucosidase"/>
    <property type="match status" value="1"/>
</dbReference>
<keyword evidence="5" id="KW-0378">Hydrolase</keyword>
<organism evidence="8 9">
    <name type="scientific">Vagococcus proximus</name>
    <dbReference type="NCBI Taxonomy" id="2991417"/>
    <lineage>
        <taxon>Bacteria</taxon>
        <taxon>Bacillati</taxon>
        <taxon>Bacillota</taxon>
        <taxon>Bacilli</taxon>
        <taxon>Lactobacillales</taxon>
        <taxon>Enterococcaceae</taxon>
        <taxon>Vagococcus</taxon>
    </lineage>
</organism>
<dbReference type="PANTHER" id="PTHR10030">
    <property type="entry name" value="ALPHA-L-FUCOSIDASE"/>
    <property type="match status" value="1"/>
</dbReference>
<reference evidence="8" key="1">
    <citation type="submission" date="2022-10" db="EMBL/GenBank/DDBJ databases">
        <title>Vagococcus sp. isolated from poultry meat.</title>
        <authorList>
            <person name="Johansson P."/>
            <person name="Bjorkroth J."/>
        </authorList>
    </citation>
    <scope>NUCLEOTIDE SEQUENCE</scope>
    <source>
        <strain evidence="8">PNs007</strain>
    </source>
</reference>
<dbReference type="InterPro" id="IPR000933">
    <property type="entry name" value="Glyco_hydro_29"/>
</dbReference>
<dbReference type="EC" id="3.2.1.51" evidence="3"/>
<dbReference type="SUPFAM" id="SSF51445">
    <property type="entry name" value="(Trans)glycosidases"/>
    <property type="match status" value="1"/>
</dbReference>
<comment type="similarity">
    <text evidence="2">Belongs to the glycosyl hydrolase 29 family.</text>
</comment>
<keyword evidence="6" id="KW-0326">Glycosidase</keyword>
<evidence type="ECO:0000313" key="8">
    <source>
        <dbReference type="EMBL" id="MDF0480069.1"/>
    </source>
</evidence>
<dbReference type="RefSeq" id="WP_275471658.1">
    <property type="nucleotide sequence ID" value="NZ_JAPDSH010000005.1"/>
</dbReference>
<dbReference type="InterPro" id="IPR017853">
    <property type="entry name" value="GH"/>
</dbReference>
<dbReference type="SMART" id="SM00812">
    <property type="entry name" value="Alpha_L_fucos"/>
    <property type="match status" value="1"/>
</dbReference>
<dbReference type="PANTHER" id="PTHR10030:SF37">
    <property type="entry name" value="ALPHA-L-FUCOSIDASE-RELATED"/>
    <property type="match status" value="1"/>
</dbReference>
<keyword evidence="9" id="KW-1185">Reference proteome</keyword>
<sequence length="450" mass="52134">MVAEKIRGDIEEAKTDIKGSSLEVFPETEMLKERLEWFQDMKLGVIMHWGLYSEAGIVESWQLSEEDEWAREPIAWRDDVKELQRDYWGLNKLFNPNKLDAKKWAKTCKEAGFNYLIYTTKHHDGFNMYDTAESDYKIGGKDSPYTGEDPLKLVFDAFREEGLATGAYYSKADWYSPYYWLDDDTVKGRRASYNPEEKPEIWEKYVGFVHNQIHEITHNYGKIDLLWLDAGWCGRGKENLRMDEFAEIARDDNKELIIVDRMMGGRHENYVTPERKVPSIAEIPDKPWESNIPIGNDWGYNPNDTYKTSQELIETLVNVVSKGGNLILGLGPKPDGTFTEEEEKIMKELGSWLTIYGEGIYKTRPLEILDEDRAWFITQNKEAYYAFYPLTKSVPDYVDFESLGILQNDVESVISVSTNEQLKVCKDQIILPENISETLGCYGIKLKKKV</sequence>
<comment type="caution">
    <text evidence="8">The sequence shown here is derived from an EMBL/GenBank/DDBJ whole genome shotgun (WGS) entry which is preliminary data.</text>
</comment>
<comment type="function">
    <text evidence="1">Alpha-L-fucosidase is responsible for hydrolyzing the alpha-1,6-linked fucose joined to the reducing-end N-acetylglucosamine of the carbohydrate moieties of glycoproteins.</text>
</comment>
<dbReference type="Pfam" id="PF01120">
    <property type="entry name" value="Alpha_L_fucos"/>
    <property type="match status" value="1"/>
</dbReference>
<keyword evidence="4" id="KW-0732">Signal</keyword>
<proteinExistence type="inferred from homology"/>
<evidence type="ECO:0000256" key="2">
    <source>
        <dbReference type="ARBA" id="ARBA00007951"/>
    </source>
</evidence>
<dbReference type="InterPro" id="IPR016286">
    <property type="entry name" value="FUC_metazoa-typ"/>
</dbReference>
<dbReference type="EMBL" id="JAPDSH010000005">
    <property type="protein sequence ID" value="MDF0480069.1"/>
    <property type="molecule type" value="Genomic_DNA"/>
</dbReference>
<evidence type="ECO:0000256" key="4">
    <source>
        <dbReference type="ARBA" id="ARBA00022729"/>
    </source>
</evidence>